<proteinExistence type="predicted"/>
<accession>A0A7K0E1M5</accession>
<organism evidence="4 5">
    <name type="scientific">Nocardia aurantia</name>
    <dbReference type="NCBI Taxonomy" id="2585199"/>
    <lineage>
        <taxon>Bacteria</taxon>
        <taxon>Bacillati</taxon>
        <taxon>Actinomycetota</taxon>
        <taxon>Actinomycetes</taxon>
        <taxon>Mycobacteriales</taxon>
        <taxon>Nocardiaceae</taxon>
        <taxon>Nocardia</taxon>
    </lineage>
</organism>
<feature type="domain" description="DUF8017" evidence="3">
    <location>
        <begin position="194"/>
        <end position="369"/>
    </location>
</feature>
<reference evidence="4 5" key="1">
    <citation type="submission" date="2019-10" db="EMBL/GenBank/DDBJ databases">
        <title>Nocardia macrotermitis sp. nov. and Nocardia aurantia sp. nov., isolated from the gut of fungus growing-termite Macrotermes natalensis.</title>
        <authorList>
            <person name="Benndorf R."/>
            <person name="Schwitalla J."/>
            <person name="Martin K."/>
            <person name="De Beer W."/>
            <person name="Kaster A.-K."/>
            <person name="Vollmers J."/>
            <person name="Poulsen M."/>
            <person name="Beemelmanns C."/>
        </authorList>
    </citation>
    <scope>NUCLEOTIDE SEQUENCE [LARGE SCALE GENOMIC DNA]</scope>
    <source>
        <strain evidence="4 5">RB56</strain>
    </source>
</reference>
<evidence type="ECO:0000313" key="5">
    <source>
        <dbReference type="Proteomes" id="UP000431401"/>
    </source>
</evidence>
<keyword evidence="2" id="KW-0472">Membrane</keyword>
<feature type="compositionally biased region" description="Basic and acidic residues" evidence="1">
    <location>
        <begin position="1"/>
        <end position="15"/>
    </location>
</feature>
<evidence type="ECO:0000313" key="4">
    <source>
        <dbReference type="EMBL" id="MQY31979.1"/>
    </source>
</evidence>
<evidence type="ECO:0000259" key="3">
    <source>
        <dbReference type="Pfam" id="PF26056"/>
    </source>
</evidence>
<dbReference type="EMBL" id="WEGI01000029">
    <property type="protein sequence ID" value="MQY31979.1"/>
    <property type="molecule type" value="Genomic_DNA"/>
</dbReference>
<keyword evidence="2" id="KW-1133">Transmembrane helix</keyword>
<dbReference type="OrthoDB" id="5186353at2"/>
<gene>
    <name evidence="4" type="ORF">NRB56_75920</name>
</gene>
<evidence type="ECO:0000256" key="2">
    <source>
        <dbReference type="SAM" id="Phobius"/>
    </source>
</evidence>
<keyword evidence="5" id="KW-1185">Reference proteome</keyword>
<dbReference type="AlphaFoldDB" id="A0A7K0E1M5"/>
<comment type="caution">
    <text evidence="4">The sequence shown here is derived from an EMBL/GenBank/DDBJ whole genome shotgun (WGS) entry which is preliminary data.</text>
</comment>
<feature type="region of interest" description="Disordered" evidence="1">
    <location>
        <begin position="1"/>
        <end position="93"/>
    </location>
</feature>
<dbReference type="InterPro" id="IPR058330">
    <property type="entry name" value="DUF8017"/>
</dbReference>
<evidence type="ECO:0000256" key="1">
    <source>
        <dbReference type="SAM" id="MobiDB-lite"/>
    </source>
</evidence>
<protein>
    <recommendedName>
        <fullName evidence="3">DUF8017 domain-containing protein</fullName>
    </recommendedName>
</protein>
<name>A0A7K0E1M5_9NOCA</name>
<keyword evidence="2" id="KW-0812">Transmembrane</keyword>
<dbReference type="Proteomes" id="UP000431401">
    <property type="component" value="Unassembled WGS sequence"/>
</dbReference>
<dbReference type="RefSeq" id="WP_153349190.1">
    <property type="nucleotide sequence ID" value="NZ_WEGI01000029.1"/>
</dbReference>
<sequence>MGEAPTKRIDRERPARAAASPGDVATEMFPARSRPPRRIDPAGYVPPAVPNPHGPHTGSYAPVRPGYQPNTGSLPVFHPNTGTLPPFSGTAPPRPEQPWSLGNVPNYVAPQPYSTGQYPAWNPPLNTGGRSRLYTGMAAVAAVLIAGITVAVIATGQHTARSEAESTGPTMISALTSDTPAPGRPGPNPPTPATAVIPGYQAVSVPARGAVYDVPKDWVVDSVGTAIWGDPPESLEIAGLTQEGKDYCPNYVRTNAFLTTSSQSDPARAANEVGMRMAKIGWSTATGARADLAEPLTSLDGQLNGSFVTVNGTAPAPAPGCAATFAIYTFAFPNENGSFVMTIAADTGVPKSVDEDTAKKILTSIRPLQSH</sequence>
<feature type="transmembrane region" description="Helical" evidence="2">
    <location>
        <begin position="133"/>
        <end position="154"/>
    </location>
</feature>
<dbReference type="Pfam" id="PF26056">
    <property type="entry name" value="DUF8017"/>
    <property type="match status" value="1"/>
</dbReference>